<keyword evidence="8" id="KW-0998">Cell outer membrane</keyword>
<evidence type="ECO:0000313" key="13">
    <source>
        <dbReference type="Proteomes" id="UP000320055"/>
    </source>
</evidence>
<dbReference type="GO" id="GO:0008320">
    <property type="term" value="F:protein transmembrane transporter activity"/>
    <property type="evidence" value="ECO:0007669"/>
    <property type="project" value="TreeGrafter"/>
</dbReference>
<dbReference type="RefSeq" id="WP_144874268.1">
    <property type="nucleotide sequence ID" value="NZ_LR214076.1"/>
</dbReference>
<dbReference type="GO" id="GO:0098046">
    <property type="term" value="C:type V protein secretion system complex"/>
    <property type="evidence" value="ECO:0007669"/>
    <property type="project" value="TreeGrafter"/>
</dbReference>
<keyword evidence="4" id="KW-1134">Transmembrane beta strand</keyword>
<accession>A0A563VW43</accession>
<dbReference type="Pfam" id="PF03865">
    <property type="entry name" value="ShlB"/>
    <property type="match status" value="1"/>
</dbReference>
<dbReference type="InterPro" id="IPR034746">
    <property type="entry name" value="POTRA"/>
</dbReference>
<protein>
    <submittedName>
        <fullName evidence="12">Surface antigen (D15)</fullName>
    </submittedName>
</protein>
<keyword evidence="7" id="KW-0472">Membrane</keyword>
<dbReference type="Pfam" id="PF08479">
    <property type="entry name" value="POTRA_2"/>
    <property type="match status" value="1"/>
</dbReference>
<keyword evidence="13" id="KW-1185">Reference proteome</keyword>
<feature type="compositionally biased region" description="Pro residues" evidence="9">
    <location>
        <begin position="37"/>
        <end position="61"/>
    </location>
</feature>
<dbReference type="InterPro" id="IPR051544">
    <property type="entry name" value="TPS_OM_transporter"/>
</dbReference>
<evidence type="ECO:0000256" key="2">
    <source>
        <dbReference type="ARBA" id="ARBA00009055"/>
    </source>
</evidence>
<dbReference type="InterPro" id="IPR005565">
    <property type="entry name" value="Hemolysn_activator_HlyB_C"/>
</dbReference>
<feature type="chain" id="PRO_5022190188" evidence="10">
    <location>
        <begin position="32"/>
        <end position="597"/>
    </location>
</feature>
<proteinExistence type="inferred from homology"/>
<evidence type="ECO:0000256" key="8">
    <source>
        <dbReference type="ARBA" id="ARBA00023237"/>
    </source>
</evidence>
<evidence type="ECO:0000256" key="7">
    <source>
        <dbReference type="ARBA" id="ARBA00023136"/>
    </source>
</evidence>
<dbReference type="Gene3D" id="3.10.20.310">
    <property type="entry name" value="membrane protein fhac"/>
    <property type="match status" value="1"/>
</dbReference>
<dbReference type="Gene3D" id="2.40.160.50">
    <property type="entry name" value="membrane protein fhac: a member of the omp85/tpsb transporter family"/>
    <property type="match status" value="1"/>
</dbReference>
<feature type="domain" description="POTRA" evidence="11">
    <location>
        <begin position="98"/>
        <end position="173"/>
    </location>
</feature>
<evidence type="ECO:0000256" key="5">
    <source>
        <dbReference type="ARBA" id="ARBA00022692"/>
    </source>
</evidence>
<evidence type="ECO:0000256" key="9">
    <source>
        <dbReference type="SAM" id="MobiDB-lite"/>
    </source>
</evidence>
<keyword evidence="10" id="KW-0732">Signal</keyword>
<sequence length="597" mass="66605">MKTAFGFELKIIPLSLLASCSLFSITNRVQAQNLPPVTQPLPPQPEPAEPQDVPPSLPPQLEPVEPETLPPLEEIFPELEQTTPRDAPNTVEDAPQTIFVKKFEIVGSTVFTPEELVEVLKPYTMRRLSFTELLAAQQAIDRLYIENGYITSGTFLPPQKLQDGIVVIEVIEGTVEAINIEGLNRLNSGYVRSRLEIATNAPLNQSKLLNALQILQLDPLIENLAAELTAGSKPGSSILELNLQEADPFDLTLSFDNYRAPSVGTDRRQVRLTHRNLLGFGDRFSIGYLNTDGSDSLNDLNYTIPINAYNGTLNFRFSYTDSEIIEKPFEQFNIASENTNYEFTYRQPLLQKPTEDAAIGLTFSRNDSETTLGGEPFQLSRGAKTDGKTNISALRFFQEYTNRDANQVFALRSQFSLGVNLFDATINSGDRPDSKFLAWRGQAQYLRLLSPDITLLLRSDLQFSDRSLVPVEQFSLGGALSVRGYRQDVLLGDNGWFNSVEIRATILQIPDSQTSLQLSPFLDFGKVWNTDKFDNTNNVDLDFAKNTLVSVGVGLRLQVNDIFAARLDWGIPLVDLETEGDSLQEDGVYFSVELKPF</sequence>
<keyword evidence="3" id="KW-0813">Transport</keyword>
<name>A0A563VW43_9CYAN</name>
<comment type="similarity">
    <text evidence="2">Belongs to the TPS (TC 1.B.20) family.</text>
</comment>
<keyword evidence="6" id="KW-0653">Protein transport</keyword>
<evidence type="ECO:0000256" key="3">
    <source>
        <dbReference type="ARBA" id="ARBA00022448"/>
    </source>
</evidence>
<dbReference type="OrthoDB" id="596066at2"/>
<gene>
    <name evidence="12" type="ORF">H1P_3390006</name>
</gene>
<evidence type="ECO:0000256" key="1">
    <source>
        <dbReference type="ARBA" id="ARBA00004442"/>
    </source>
</evidence>
<dbReference type="AlphaFoldDB" id="A0A563VW43"/>
<dbReference type="Proteomes" id="UP000320055">
    <property type="component" value="Unassembled WGS sequence"/>
</dbReference>
<dbReference type="EMBL" id="CAACVJ010000267">
    <property type="protein sequence ID" value="VEP15473.1"/>
    <property type="molecule type" value="Genomic_DNA"/>
</dbReference>
<evidence type="ECO:0000313" key="12">
    <source>
        <dbReference type="EMBL" id="VEP15473.1"/>
    </source>
</evidence>
<keyword evidence="5" id="KW-0812">Transmembrane</keyword>
<dbReference type="GO" id="GO:0009279">
    <property type="term" value="C:cell outer membrane"/>
    <property type="evidence" value="ECO:0007669"/>
    <property type="project" value="UniProtKB-SubCell"/>
</dbReference>
<dbReference type="PANTHER" id="PTHR34597">
    <property type="entry name" value="SLR1661 PROTEIN"/>
    <property type="match status" value="1"/>
</dbReference>
<reference evidence="12 13" key="1">
    <citation type="submission" date="2019-01" db="EMBL/GenBank/DDBJ databases">
        <authorList>
            <person name="Brito A."/>
        </authorList>
    </citation>
    <scope>NUCLEOTIDE SEQUENCE [LARGE SCALE GENOMIC DNA]</scope>
    <source>
        <strain evidence="12">1</strain>
    </source>
</reference>
<evidence type="ECO:0000259" key="11">
    <source>
        <dbReference type="PROSITE" id="PS51779"/>
    </source>
</evidence>
<dbReference type="InterPro" id="IPR013686">
    <property type="entry name" value="Polypept-transport_assoc_ShlB"/>
</dbReference>
<evidence type="ECO:0000256" key="6">
    <source>
        <dbReference type="ARBA" id="ARBA00022927"/>
    </source>
</evidence>
<comment type="subcellular location">
    <subcellularLocation>
        <location evidence="1">Cell outer membrane</location>
    </subcellularLocation>
</comment>
<dbReference type="PROSITE" id="PS51779">
    <property type="entry name" value="POTRA"/>
    <property type="match status" value="1"/>
</dbReference>
<dbReference type="GO" id="GO:0046819">
    <property type="term" value="P:protein secretion by the type V secretion system"/>
    <property type="evidence" value="ECO:0007669"/>
    <property type="project" value="TreeGrafter"/>
</dbReference>
<organism evidence="12 13">
    <name type="scientific">Hyella patelloides LEGE 07179</name>
    <dbReference type="NCBI Taxonomy" id="945734"/>
    <lineage>
        <taxon>Bacteria</taxon>
        <taxon>Bacillati</taxon>
        <taxon>Cyanobacteriota</taxon>
        <taxon>Cyanophyceae</taxon>
        <taxon>Pleurocapsales</taxon>
        <taxon>Hyellaceae</taxon>
        <taxon>Hyella</taxon>
    </lineage>
</organism>
<dbReference type="PANTHER" id="PTHR34597:SF3">
    <property type="entry name" value="OUTER MEMBRANE TRANSPORTER CDIB"/>
    <property type="match status" value="1"/>
</dbReference>
<feature type="signal peptide" evidence="10">
    <location>
        <begin position="1"/>
        <end position="31"/>
    </location>
</feature>
<feature type="region of interest" description="Disordered" evidence="9">
    <location>
        <begin position="34"/>
        <end position="67"/>
    </location>
</feature>
<evidence type="ECO:0000256" key="4">
    <source>
        <dbReference type="ARBA" id="ARBA00022452"/>
    </source>
</evidence>
<evidence type="ECO:0000256" key="10">
    <source>
        <dbReference type="SAM" id="SignalP"/>
    </source>
</evidence>